<accession>A0ABW3ZX70</accession>
<dbReference type="Proteomes" id="UP001597178">
    <property type="component" value="Unassembled WGS sequence"/>
</dbReference>
<dbReference type="RefSeq" id="WP_382401638.1">
    <property type="nucleotide sequence ID" value="NZ_JBHTNH010000028.1"/>
</dbReference>
<proteinExistence type="predicted"/>
<evidence type="ECO:0000313" key="2">
    <source>
        <dbReference type="Proteomes" id="UP001597178"/>
    </source>
</evidence>
<keyword evidence="2" id="KW-1185">Reference proteome</keyword>
<gene>
    <name evidence="1" type="ORF">ACFQ4A_13995</name>
</gene>
<reference evidence="2" key="1">
    <citation type="journal article" date="2019" name="Int. J. Syst. Evol. Microbiol.">
        <title>The Global Catalogue of Microorganisms (GCM) 10K type strain sequencing project: providing services to taxonomists for standard genome sequencing and annotation.</title>
        <authorList>
            <consortium name="The Broad Institute Genomics Platform"/>
            <consortium name="The Broad Institute Genome Sequencing Center for Infectious Disease"/>
            <person name="Wu L."/>
            <person name="Ma J."/>
        </authorList>
    </citation>
    <scope>NUCLEOTIDE SEQUENCE [LARGE SCALE GENOMIC DNA]</scope>
    <source>
        <strain evidence="2">CCUG 54822</strain>
    </source>
</reference>
<comment type="caution">
    <text evidence="1">The sequence shown here is derived from an EMBL/GenBank/DDBJ whole genome shotgun (WGS) entry which is preliminary data.</text>
</comment>
<evidence type="ECO:0000313" key="1">
    <source>
        <dbReference type="EMBL" id="MFD1362768.1"/>
    </source>
</evidence>
<dbReference type="EMBL" id="JBHTNH010000028">
    <property type="protein sequence ID" value="MFD1362768.1"/>
    <property type="molecule type" value="Genomic_DNA"/>
</dbReference>
<sequence>MGLDLFDFDFTESNAEMFSDEKVLEKFKQLQQAFKEKQNAYNMRLEEMPKDLIMYLDEFQKRGWTEKEFGSGINIPDEYLDYHTADELIKEYEEAMNRVLNRPDTNWYNHVLPVMNGKSSPIRWQNKKVRQEVSRAKHEINKKAAQTLGLKHFLEVPESRGKRMKCLDSKWEKKYVIPKIAELVMEITDFDEMEDLFRNHAFFCGRQDWTFGQSTVPIAPYPEFKRLMPTVFETACLCEAEDEKTIKLILDYMGCATGNLERMNPNIKYIYPDGWSMNKYEATLTDEDIERIIDDQERLKRLHSR</sequence>
<organism evidence="1 2">
    <name type="scientific">Lentibacillus salinarum</name>
    <dbReference type="NCBI Taxonomy" id="446820"/>
    <lineage>
        <taxon>Bacteria</taxon>
        <taxon>Bacillati</taxon>
        <taxon>Bacillota</taxon>
        <taxon>Bacilli</taxon>
        <taxon>Bacillales</taxon>
        <taxon>Bacillaceae</taxon>
        <taxon>Lentibacillus</taxon>
    </lineage>
</organism>
<protein>
    <submittedName>
        <fullName evidence="1">Uncharacterized protein</fullName>
    </submittedName>
</protein>
<name>A0ABW3ZX70_9BACI</name>